<reference evidence="2" key="1">
    <citation type="journal article" date="2017" name="Gigascience">
        <title>The genome draft of coconut (Cocos nucifera).</title>
        <authorList>
            <person name="Xiao Y."/>
            <person name="Xu P."/>
            <person name="Fan H."/>
            <person name="Baudouin L."/>
            <person name="Xia W."/>
            <person name="Bocs S."/>
            <person name="Xu J."/>
            <person name="Li Q."/>
            <person name="Guo A."/>
            <person name="Zhou L."/>
            <person name="Li J."/>
            <person name="Wu Y."/>
            <person name="Ma Z."/>
            <person name="Armero A."/>
            <person name="Issali A.E."/>
            <person name="Liu N."/>
            <person name="Peng M."/>
            <person name="Yang Y."/>
        </authorList>
    </citation>
    <scope>NUCLEOTIDE SEQUENCE</scope>
    <source>
        <tissue evidence="2">Spear leaf of Hainan Tall coconut</tissue>
    </source>
</reference>
<comment type="caution">
    <text evidence="2">The sequence shown here is derived from an EMBL/GenBank/DDBJ whole genome shotgun (WGS) entry which is preliminary data.</text>
</comment>
<reference evidence="2" key="2">
    <citation type="submission" date="2019-07" db="EMBL/GenBank/DDBJ databases">
        <authorList>
            <person name="Yang Y."/>
            <person name="Bocs S."/>
            <person name="Baudouin L."/>
        </authorList>
    </citation>
    <scope>NUCLEOTIDE SEQUENCE</scope>
    <source>
        <tissue evidence="2">Spear leaf of Hainan Tall coconut</tissue>
    </source>
</reference>
<proteinExistence type="predicted"/>
<dbReference type="OrthoDB" id="2020792at2759"/>
<evidence type="ECO:0000259" key="1">
    <source>
        <dbReference type="Pfam" id="PF25246"/>
    </source>
</evidence>
<accession>A0A8K0HW91</accession>
<dbReference type="GO" id="GO:0009908">
    <property type="term" value="P:flower development"/>
    <property type="evidence" value="ECO:0007669"/>
    <property type="project" value="InterPro"/>
</dbReference>
<dbReference type="GO" id="GO:0003697">
    <property type="term" value="F:single-stranded DNA binding"/>
    <property type="evidence" value="ECO:0007669"/>
    <property type="project" value="InterPro"/>
</dbReference>
<dbReference type="Proteomes" id="UP000797356">
    <property type="component" value="Chromosome 1"/>
</dbReference>
<dbReference type="PANTHER" id="PTHR35743">
    <property type="entry name" value="NODULIN HOMEOBOX"/>
    <property type="match status" value="1"/>
</dbReference>
<keyword evidence="3" id="KW-1185">Reference proteome</keyword>
<protein>
    <recommendedName>
        <fullName evidence="1">Nodulin homeobox N-terminal domain-containing protein</fullName>
    </recommendedName>
</protein>
<sequence length="235" mass="26811">MKKLEAGSLKWRHGEWLRKRIGKKGNQRLAYGMRRRWWRRMVVKVVGAIGGDNIVGMDYWLDTSYQLLHPMLVSCTLKLLATCITSEWHDPVTILLAYPKADKLIDVALDAALVDIRLLPIKLSALEKDILISNNRFPAFESLALNLCLQSEASMQFLQSLCQQEPFRDRLLMIKNQCENGNILFLASSILKLHIPECFRNSSGIMASITGMKLHIAFILLQLCEAESVFYLDCN</sequence>
<dbReference type="Pfam" id="PF25246">
    <property type="entry name" value="Nodulin_N"/>
    <property type="match status" value="1"/>
</dbReference>
<name>A0A8K0HW91_COCNU</name>
<dbReference type="InterPro" id="IPR057287">
    <property type="entry name" value="Ndx_N"/>
</dbReference>
<dbReference type="InterPro" id="IPR039325">
    <property type="entry name" value="NDX"/>
</dbReference>
<feature type="domain" description="Nodulin homeobox N-terminal" evidence="1">
    <location>
        <begin position="63"/>
        <end position="233"/>
    </location>
</feature>
<dbReference type="AlphaFoldDB" id="A0A8K0HW91"/>
<dbReference type="PANTHER" id="PTHR35743:SF1">
    <property type="entry name" value="NODULIN HOMEOBOX"/>
    <property type="match status" value="1"/>
</dbReference>
<dbReference type="EMBL" id="CM017872">
    <property type="protein sequence ID" value="KAG1327757.1"/>
    <property type="molecule type" value="Genomic_DNA"/>
</dbReference>
<evidence type="ECO:0000313" key="2">
    <source>
        <dbReference type="EMBL" id="KAG1327757.1"/>
    </source>
</evidence>
<gene>
    <name evidence="2" type="ORF">COCNU_01G016910</name>
</gene>
<evidence type="ECO:0000313" key="3">
    <source>
        <dbReference type="Proteomes" id="UP000797356"/>
    </source>
</evidence>
<organism evidence="2 3">
    <name type="scientific">Cocos nucifera</name>
    <name type="common">Coconut palm</name>
    <dbReference type="NCBI Taxonomy" id="13894"/>
    <lineage>
        <taxon>Eukaryota</taxon>
        <taxon>Viridiplantae</taxon>
        <taxon>Streptophyta</taxon>
        <taxon>Embryophyta</taxon>
        <taxon>Tracheophyta</taxon>
        <taxon>Spermatophyta</taxon>
        <taxon>Magnoliopsida</taxon>
        <taxon>Liliopsida</taxon>
        <taxon>Arecaceae</taxon>
        <taxon>Arecoideae</taxon>
        <taxon>Cocoseae</taxon>
        <taxon>Attaleinae</taxon>
        <taxon>Cocos</taxon>
    </lineage>
</organism>